<name>A0ABQ3YV22_9ACTN</name>
<gene>
    <name evidence="1" type="ORF">Adu01nite_27920</name>
</gene>
<sequence length="115" mass="12638">MPEPYRSVFDDIPGAGTYPSTSRYAGAEIAVHTMPDGTEVRYAKHRLLPALPGEDDTVPHVVTVGERPDHLGQRYFGAADQWWRIADANAVLDPRELTGEPGRRIDIPRGGFGLV</sequence>
<dbReference type="Proteomes" id="UP000637628">
    <property type="component" value="Unassembled WGS sequence"/>
</dbReference>
<evidence type="ECO:0000313" key="1">
    <source>
        <dbReference type="EMBL" id="GIE01442.1"/>
    </source>
</evidence>
<dbReference type="EMBL" id="BOML01000022">
    <property type="protein sequence ID" value="GIE01442.1"/>
    <property type="molecule type" value="Genomic_DNA"/>
</dbReference>
<comment type="caution">
    <text evidence="1">The sequence shown here is derived from an EMBL/GenBank/DDBJ whole genome shotgun (WGS) entry which is preliminary data.</text>
</comment>
<dbReference type="RefSeq" id="WP_203727108.1">
    <property type="nucleotide sequence ID" value="NZ_BAAATX010000017.1"/>
</dbReference>
<evidence type="ECO:0008006" key="3">
    <source>
        <dbReference type="Google" id="ProtNLM"/>
    </source>
</evidence>
<reference evidence="1 2" key="1">
    <citation type="submission" date="2021-01" db="EMBL/GenBank/DDBJ databases">
        <title>Whole genome shotgun sequence of Actinoplanes durhamensis NBRC 14914.</title>
        <authorList>
            <person name="Komaki H."/>
            <person name="Tamura T."/>
        </authorList>
    </citation>
    <scope>NUCLEOTIDE SEQUENCE [LARGE SCALE GENOMIC DNA]</scope>
    <source>
        <strain evidence="1 2">NBRC 14914</strain>
    </source>
</reference>
<evidence type="ECO:0000313" key="2">
    <source>
        <dbReference type="Proteomes" id="UP000637628"/>
    </source>
</evidence>
<organism evidence="1 2">
    <name type="scientific">Paractinoplanes durhamensis</name>
    <dbReference type="NCBI Taxonomy" id="113563"/>
    <lineage>
        <taxon>Bacteria</taxon>
        <taxon>Bacillati</taxon>
        <taxon>Actinomycetota</taxon>
        <taxon>Actinomycetes</taxon>
        <taxon>Micromonosporales</taxon>
        <taxon>Micromonosporaceae</taxon>
        <taxon>Paractinoplanes</taxon>
    </lineage>
</organism>
<keyword evidence="2" id="KW-1185">Reference proteome</keyword>
<protein>
    <recommendedName>
        <fullName evidence="3">LysM domain-containing protein</fullName>
    </recommendedName>
</protein>
<accession>A0ABQ3YV22</accession>
<proteinExistence type="predicted"/>